<keyword evidence="8" id="KW-0547">Nucleotide-binding</keyword>
<comment type="catalytic activity">
    <reaction evidence="8">
        <text>sn-glycerol 3-phosphate + NAD(+) = dihydroxyacetone phosphate + NADH + H(+)</text>
        <dbReference type="Rhea" id="RHEA:11092"/>
        <dbReference type="ChEBI" id="CHEBI:15378"/>
        <dbReference type="ChEBI" id="CHEBI:57540"/>
        <dbReference type="ChEBI" id="CHEBI:57597"/>
        <dbReference type="ChEBI" id="CHEBI:57642"/>
        <dbReference type="ChEBI" id="CHEBI:57945"/>
        <dbReference type="EC" id="1.1.1.94"/>
    </reaction>
</comment>
<evidence type="ECO:0000313" key="13">
    <source>
        <dbReference type="EMBL" id="GAA3560427.1"/>
    </source>
</evidence>
<dbReference type="PANTHER" id="PTHR11728">
    <property type="entry name" value="GLYCEROL-3-PHOSPHATE DEHYDROGENASE"/>
    <property type="match status" value="1"/>
</dbReference>
<dbReference type="Gene3D" id="1.10.1040.10">
    <property type="entry name" value="N-(1-d-carboxylethyl)-l-norvaline Dehydrogenase, domain 2"/>
    <property type="match status" value="1"/>
</dbReference>
<reference evidence="14" key="1">
    <citation type="journal article" date="2019" name="Int. J. Syst. Evol. Microbiol.">
        <title>The Global Catalogue of Microorganisms (GCM) 10K type strain sequencing project: providing services to taxonomists for standard genome sequencing and annotation.</title>
        <authorList>
            <consortium name="The Broad Institute Genomics Platform"/>
            <consortium name="The Broad Institute Genome Sequencing Center for Infectious Disease"/>
            <person name="Wu L."/>
            <person name="Ma J."/>
        </authorList>
    </citation>
    <scope>NUCLEOTIDE SEQUENCE [LARGE SCALE GENOMIC DNA]</scope>
    <source>
        <strain evidence="14">JCM 17326</strain>
    </source>
</reference>
<feature type="binding site" evidence="8">
    <location>
        <position position="240"/>
    </location>
    <ligand>
        <name>sn-glycerol 3-phosphate</name>
        <dbReference type="ChEBI" id="CHEBI:57597"/>
    </ligand>
</feature>
<feature type="binding site" evidence="8">
    <location>
        <position position="10"/>
    </location>
    <ligand>
        <name>NADPH</name>
        <dbReference type="ChEBI" id="CHEBI:57783"/>
    </ligand>
</feature>
<comment type="caution">
    <text evidence="8">Lacks conserved residue(s) required for the propagation of feature annotation.</text>
</comment>
<sequence>MRISILGAGSWGTTVAALVCKRHDTLLWTRDPGIVEEINDKHHNQVYLPGFALPEALTATHDMEAAVSRAQLLIIGVPSHVFRGVLGRTADHVPPWIPVVSLAKGLEHGTHLRMTQIIEQVLPGHPAAALTGPNLAREILAGKAAAAVIATENPSVAGMLQTILQRGLLRVYTNDDVTGCELGGALKNVVAIAAGMAEGLGVGDNTRAAVITRGLAELTQLGAAMGGKAATFAGLTGLGDLLATCLSPHSRNRHVGEQLGKGRVLGDVLAEMVMVAEGVSTTPVAVQLGDRHGLELPICRIINQVLTGETTARDAYADLRHTPAGTESGPW</sequence>
<dbReference type="Pfam" id="PF01210">
    <property type="entry name" value="NAD_Gly3P_dh_N"/>
    <property type="match status" value="1"/>
</dbReference>
<dbReference type="InterPro" id="IPR036291">
    <property type="entry name" value="NAD(P)-bd_dom_sf"/>
</dbReference>
<feature type="binding site" evidence="8">
    <location>
        <position position="277"/>
    </location>
    <ligand>
        <name>NADPH</name>
        <dbReference type="ChEBI" id="CHEBI:57783"/>
    </ligand>
</feature>
<accession>A0ABP6X2H4</accession>
<feature type="binding site" evidence="8">
    <location>
        <position position="187"/>
    </location>
    <ligand>
        <name>sn-glycerol 3-phosphate</name>
        <dbReference type="ChEBI" id="CHEBI:57597"/>
    </ligand>
</feature>
<feature type="binding site" evidence="8">
    <location>
        <position position="252"/>
    </location>
    <ligand>
        <name>sn-glycerol 3-phosphate</name>
        <dbReference type="ChEBI" id="CHEBI:57597"/>
    </ligand>
</feature>
<proteinExistence type="inferred from homology"/>
<comment type="subcellular location">
    <subcellularLocation>
        <location evidence="8">Cytoplasm</location>
    </subcellularLocation>
</comment>
<evidence type="ECO:0000256" key="6">
    <source>
        <dbReference type="ARBA" id="ARBA00023209"/>
    </source>
</evidence>
<feature type="binding site" evidence="8">
    <location>
        <position position="104"/>
    </location>
    <ligand>
        <name>sn-glycerol 3-phosphate</name>
        <dbReference type="ChEBI" id="CHEBI:57597"/>
    </ligand>
</feature>
<dbReference type="NCBIfam" id="NF000942">
    <property type="entry name" value="PRK00094.1-4"/>
    <property type="match status" value="1"/>
</dbReference>
<dbReference type="EMBL" id="BAABDQ010000009">
    <property type="protein sequence ID" value="GAA3560427.1"/>
    <property type="molecule type" value="Genomic_DNA"/>
</dbReference>
<name>A0ABP6X2H4_9ACTN</name>
<dbReference type="EC" id="1.1.1.94" evidence="8"/>
<feature type="binding site" evidence="8">
    <location>
        <position position="251"/>
    </location>
    <ligand>
        <name>sn-glycerol 3-phosphate</name>
        <dbReference type="ChEBI" id="CHEBI:57597"/>
    </ligand>
</feature>
<protein>
    <recommendedName>
        <fullName evidence="8">Glycerol-3-phosphate dehydrogenase [NAD(P)+]</fullName>
        <ecNumber evidence="8">1.1.1.94</ecNumber>
    </recommendedName>
    <alternativeName>
        <fullName evidence="8">NAD(P)(+)-dependent glycerol-3-phosphate dehydrogenase</fullName>
    </alternativeName>
    <alternativeName>
        <fullName evidence="8">NAD(P)H-dependent dihydroxyacetone-phosphate reductase</fullName>
    </alternativeName>
</protein>
<evidence type="ECO:0000256" key="3">
    <source>
        <dbReference type="ARBA" id="ARBA00023002"/>
    </source>
</evidence>
<feature type="active site" description="Proton acceptor" evidence="8">
    <location>
        <position position="187"/>
    </location>
</feature>
<comment type="function">
    <text evidence="8">Catalyzes the reduction of the glycolytic intermediate dihydroxyacetone phosphate (DHAP) to sn-glycerol 3-phosphate (G3P), the key precursor for phospholipid synthesis.</text>
</comment>
<feature type="binding site" evidence="8">
    <location>
        <position position="251"/>
    </location>
    <ligand>
        <name>NADPH</name>
        <dbReference type="ChEBI" id="CHEBI:57783"/>
    </ligand>
</feature>
<dbReference type="NCBIfam" id="NF000940">
    <property type="entry name" value="PRK00094.1-2"/>
    <property type="match status" value="1"/>
</dbReference>
<evidence type="ECO:0000256" key="9">
    <source>
        <dbReference type="RuleBase" id="RU000437"/>
    </source>
</evidence>
<keyword evidence="3 8" id="KW-0560">Oxidoreductase</keyword>
<feature type="binding site" evidence="8">
    <location>
        <position position="132"/>
    </location>
    <ligand>
        <name>sn-glycerol 3-phosphate</name>
        <dbReference type="ChEBI" id="CHEBI:57597"/>
    </ligand>
</feature>
<evidence type="ECO:0000256" key="1">
    <source>
        <dbReference type="ARBA" id="ARBA00011009"/>
    </source>
</evidence>
<keyword evidence="8" id="KW-0521">NADP</keyword>
<keyword evidence="8" id="KW-0963">Cytoplasm</keyword>
<feature type="binding site" evidence="8">
    <location>
        <position position="275"/>
    </location>
    <ligand>
        <name>NADPH</name>
        <dbReference type="ChEBI" id="CHEBI:57783"/>
    </ligand>
</feature>
<evidence type="ECO:0000259" key="11">
    <source>
        <dbReference type="Pfam" id="PF01210"/>
    </source>
</evidence>
<comment type="caution">
    <text evidence="13">The sequence shown here is derived from an EMBL/GenBank/DDBJ whole genome shotgun (WGS) entry which is preliminary data.</text>
</comment>
<keyword evidence="6 8" id="KW-0594">Phospholipid biosynthesis</keyword>
<feature type="binding site" evidence="8">
    <location>
        <position position="104"/>
    </location>
    <ligand>
        <name>NADPH</name>
        <dbReference type="ChEBI" id="CHEBI:57783"/>
    </ligand>
</feature>
<evidence type="ECO:0000259" key="12">
    <source>
        <dbReference type="Pfam" id="PF07479"/>
    </source>
</evidence>
<dbReference type="Gene3D" id="3.40.50.720">
    <property type="entry name" value="NAD(P)-binding Rossmann-like Domain"/>
    <property type="match status" value="1"/>
</dbReference>
<dbReference type="Pfam" id="PF07479">
    <property type="entry name" value="NAD_Gly3P_dh_C"/>
    <property type="match status" value="1"/>
</dbReference>
<dbReference type="Proteomes" id="UP001500630">
    <property type="component" value="Unassembled WGS sequence"/>
</dbReference>
<dbReference type="PIRSF" id="PIRSF000114">
    <property type="entry name" value="Glycerol-3-P_dh"/>
    <property type="match status" value="1"/>
</dbReference>
<evidence type="ECO:0000256" key="8">
    <source>
        <dbReference type="HAMAP-Rule" id="MF_00394"/>
    </source>
</evidence>
<dbReference type="RefSeq" id="WP_345564668.1">
    <property type="nucleotide sequence ID" value="NZ_BAABDQ010000009.1"/>
</dbReference>
<dbReference type="HAMAP" id="MF_00394">
    <property type="entry name" value="NAD_Glyc3P_dehydrog"/>
    <property type="match status" value="1"/>
</dbReference>
<comment type="pathway">
    <text evidence="8">Membrane lipid metabolism; glycerophospholipid metabolism.</text>
</comment>
<dbReference type="SUPFAM" id="SSF48179">
    <property type="entry name" value="6-phosphogluconate dehydrogenase C-terminal domain-like"/>
    <property type="match status" value="1"/>
</dbReference>
<keyword evidence="5 8" id="KW-0443">Lipid metabolism</keyword>
<dbReference type="SUPFAM" id="SSF51735">
    <property type="entry name" value="NAD(P)-binding Rossmann-fold domains"/>
    <property type="match status" value="1"/>
</dbReference>
<dbReference type="InterPro" id="IPR008927">
    <property type="entry name" value="6-PGluconate_DH-like_C_sf"/>
</dbReference>
<dbReference type="InterPro" id="IPR013328">
    <property type="entry name" value="6PGD_dom2"/>
</dbReference>
<evidence type="ECO:0000313" key="14">
    <source>
        <dbReference type="Proteomes" id="UP001500630"/>
    </source>
</evidence>
<keyword evidence="7 8" id="KW-1208">Phospholipid metabolism</keyword>
<dbReference type="InterPro" id="IPR006168">
    <property type="entry name" value="G3P_DH_NAD-dep"/>
</dbReference>
<evidence type="ECO:0000256" key="2">
    <source>
        <dbReference type="ARBA" id="ARBA00022516"/>
    </source>
</evidence>
<feature type="domain" description="Glycerol-3-phosphate dehydrogenase NAD-dependent N-terminal" evidence="11">
    <location>
        <begin position="3"/>
        <end position="156"/>
    </location>
</feature>
<gene>
    <name evidence="8" type="primary">gpsA</name>
    <name evidence="13" type="ORF">GCM10022419_046330</name>
</gene>
<dbReference type="InterPro" id="IPR006109">
    <property type="entry name" value="G3P_DH_NAD-dep_C"/>
</dbReference>
<evidence type="ECO:0000256" key="4">
    <source>
        <dbReference type="ARBA" id="ARBA00023027"/>
    </source>
</evidence>
<feature type="binding site" evidence="8">
    <location>
        <position position="136"/>
    </location>
    <ligand>
        <name>NADPH</name>
        <dbReference type="ChEBI" id="CHEBI:57783"/>
    </ligand>
</feature>
<keyword evidence="4 8" id="KW-0520">NAD</keyword>
<comment type="catalytic activity">
    <reaction evidence="8 10">
        <text>sn-glycerol 3-phosphate + NADP(+) = dihydroxyacetone phosphate + NADPH + H(+)</text>
        <dbReference type="Rhea" id="RHEA:11096"/>
        <dbReference type="ChEBI" id="CHEBI:15378"/>
        <dbReference type="ChEBI" id="CHEBI:57597"/>
        <dbReference type="ChEBI" id="CHEBI:57642"/>
        <dbReference type="ChEBI" id="CHEBI:57783"/>
        <dbReference type="ChEBI" id="CHEBI:58349"/>
        <dbReference type="EC" id="1.1.1.94"/>
    </reaction>
</comment>
<feature type="binding site" evidence="8">
    <location>
        <position position="11"/>
    </location>
    <ligand>
        <name>NADPH</name>
        <dbReference type="ChEBI" id="CHEBI:57783"/>
    </ligand>
</feature>
<dbReference type="PANTHER" id="PTHR11728:SF1">
    <property type="entry name" value="GLYCEROL-3-PHOSPHATE DEHYDROGENASE [NAD(+)] 2, CHLOROPLASTIC"/>
    <property type="match status" value="1"/>
</dbReference>
<keyword evidence="14" id="KW-1185">Reference proteome</keyword>
<feature type="binding site" evidence="8">
    <location>
        <position position="250"/>
    </location>
    <ligand>
        <name>sn-glycerol 3-phosphate</name>
        <dbReference type="ChEBI" id="CHEBI:57597"/>
    </ligand>
</feature>
<evidence type="ECO:0000256" key="10">
    <source>
        <dbReference type="RuleBase" id="RU000439"/>
    </source>
</evidence>
<feature type="domain" description="Glycerol-3-phosphate dehydrogenase NAD-dependent C-terminal" evidence="12">
    <location>
        <begin position="176"/>
        <end position="315"/>
    </location>
</feature>
<keyword evidence="2 8" id="KW-0444">Lipid biosynthesis</keyword>
<feature type="binding site" evidence="8">
    <location>
        <position position="30"/>
    </location>
    <ligand>
        <name>NADPH</name>
        <dbReference type="ChEBI" id="CHEBI:57783"/>
    </ligand>
</feature>
<dbReference type="NCBIfam" id="NF009098">
    <property type="entry name" value="PRK12439.1"/>
    <property type="match status" value="1"/>
</dbReference>
<evidence type="ECO:0000256" key="5">
    <source>
        <dbReference type="ARBA" id="ARBA00023098"/>
    </source>
</evidence>
<dbReference type="PROSITE" id="PS00957">
    <property type="entry name" value="NAD_G3PDH"/>
    <property type="match status" value="1"/>
</dbReference>
<evidence type="ECO:0000256" key="7">
    <source>
        <dbReference type="ARBA" id="ARBA00023264"/>
    </source>
</evidence>
<comment type="similarity">
    <text evidence="1 8 9">Belongs to the NAD-dependent glycerol-3-phosphate dehydrogenase family.</text>
</comment>
<organism evidence="13 14">
    <name type="scientific">Nonomuraea rosea</name>
    <dbReference type="NCBI Taxonomy" id="638574"/>
    <lineage>
        <taxon>Bacteria</taxon>
        <taxon>Bacillati</taxon>
        <taxon>Actinomycetota</taxon>
        <taxon>Actinomycetes</taxon>
        <taxon>Streptosporangiales</taxon>
        <taxon>Streptosporangiaceae</taxon>
        <taxon>Nonomuraea</taxon>
    </lineage>
</organism>
<dbReference type="PRINTS" id="PR00077">
    <property type="entry name" value="GPDHDRGNASE"/>
</dbReference>
<feature type="binding site" evidence="8">
    <location>
        <position position="47"/>
    </location>
    <ligand>
        <name>NADPH</name>
        <dbReference type="ChEBI" id="CHEBI:57783"/>
    </ligand>
</feature>
<dbReference type="InterPro" id="IPR011128">
    <property type="entry name" value="G3P_DH_NAD-dep_N"/>
</dbReference>